<dbReference type="Proteomes" id="UP000450457">
    <property type="component" value="Unassembled WGS sequence"/>
</dbReference>
<proteinExistence type="predicted"/>
<dbReference type="EMBL" id="WMFA01000002">
    <property type="protein sequence ID" value="MYL70800.1"/>
    <property type="molecule type" value="Genomic_DNA"/>
</dbReference>
<dbReference type="OrthoDB" id="9993814at2"/>
<name>A0A845FA53_9BACI</name>
<dbReference type="GeneID" id="78006941"/>
<organism evidence="1 2">
    <name type="scientific">Halobacillus litoralis</name>
    <dbReference type="NCBI Taxonomy" id="45668"/>
    <lineage>
        <taxon>Bacteria</taxon>
        <taxon>Bacillati</taxon>
        <taxon>Bacillota</taxon>
        <taxon>Bacilli</taxon>
        <taxon>Bacillales</taxon>
        <taxon>Bacillaceae</taxon>
        <taxon>Halobacillus</taxon>
    </lineage>
</organism>
<accession>A0A845FA53</accession>
<reference evidence="1 2" key="1">
    <citation type="submission" date="2019-11" db="EMBL/GenBank/DDBJ databases">
        <title>Genome sequences of 17 halophilic strains isolated from different environments.</title>
        <authorList>
            <person name="Furrow R.E."/>
        </authorList>
    </citation>
    <scope>NUCLEOTIDE SEQUENCE [LARGE SCALE GENOMIC DNA]</scope>
    <source>
        <strain evidence="1 2">SL-4</strain>
    </source>
</reference>
<comment type="caution">
    <text evidence="1">The sequence shown here is derived from an EMBL/GenBank/DDBJ whole genome shotgun (WGS) entry which is preliminary data.</text>
</comment>
<evidence type="ECO:0000313" key="2">
    <source>
        <dbReference type="Proteomes" id="UP000450457"/>
    </source>
</evidence>
<gene>
    <name evidence="1" type="ORF">GLW00_08055</name>
</gene>
<evidence type="ECO:0000313" key="1">
    <source>
        <dbReference type="EMBL" id="MYL70800.1"/>
    </source>
</evidence>
<sequence>MDDLELQILMKKYLKQWMVRKLGEVKEGDTSKSFMFLDGETIQMLFIMMMFHQGHSWNKPVASAPLDDEKWESLMEEQEKKLKDILDLLEE</sequence>
<dbReference type="RefSeq" id="WP_160912926.1">
    <property type="nucleotide sequence ID" value="NZ_WMFA01000002.1"/>
</dbReference>
<protein>
    <submittedName>
        <fullName evidence="1">Uncharacterized protein</fullName>
    </submittedName>
</protein>
<dbReference type="AlphaFoldDB" id="A0A845FA53"/>